<protein>
    <recommendedName>
        <fullName evidence="2">Biotin transporter</fullName>
    </recommendedName>
</protein>
<keyword evidence="2" id="KW-1003">Cell membrane</keyword>
<name>A5EXH8_DICNV</name>
<feature type="transmembrane region" description="Helical" evidence="3">
    <location>
        <begin position="93"/>
        <end position="111"/>
    </location>
</feature>
<dbReference type="EMBL" id="CP000513">
    <property type="protein sequence ID" value="ABQ13692.1"/>
    <property type="molecule type" value="Genomic_DNA"/>
</dbReference>
<dbReference type="OrthoDB" id="9803495at2"/>
<evidence type="ECO:0000256" key="2">
    <source>
        <dbReference type="PIRNR" id="PIRNR016661"/>
    </source>
</evidence>
<feature type="transmembrane region" description="Helical" evidence="3">
    <location>
        <begin position="159"/>
        <end position="181"/>
    </location>
</feature>
<dbReference type="KEGG" id="dno:DNO_1162"/>
<reference evidence="4 5" key="1">
    <citation type="journal article" date="2007" name="Nat. Biotechnol.">
        <title>Genome sequence and identification of candidate vaccine antigens from the animal pathogen Dichelobacter nodosus.</title>
        <authorList>
            <person name="Myers G.S."/>
            <person name="Parker D."/>
            <person name="Al-Hasani K."/>
            <person name="Kennan R.M."/>
            <person name="Seemann T."/>
            <person name="Ren Q."/>
            <person name="Badger J.H."/>
            <person name="Selengut J.D."/>
            <person name="Deboy R.T."/>
            <person name="Tettelin H."/>
            <person name="Boyce J.D."/>
            <person name="McCarl V.P."/>
            <person name="Han X."/>
            <person name="Nelson W.C."/>
            <person name="Madupu R."/>
            <person name="Mohamoud Y."/>
            <person name="Holley T."/>
            <person name="Fedorova N."/>
            <person name="Khouri H."/>
            <person name="Bottomley S.P."/>
            <person name="Whittington R.J."/>
            <person name="Adler B."/>
            <person name="Songer J.G."/>
            <person name="Rood J.I."/>
            <person name="Paulsen I.T."/>
        </authorList>
    </citation>
    <scope>NUCLEOTIDE SEQUENCE [LARGE SCALE GENOMIC DNA]</scope>
    <source>
        <strain evidence="4 5">VCS1703A</strain>
    </source>
</reference>
<keyword evidence="3" id="KW-1133">Transmembrane helix</keyword>
<proteinExistence type="inferred from homology"/>
<accession>A5EXH8</accession>
<dbReference type="RefSeq" id="WP_012031466.1">
    <property type="nucleotide sequence ID" value="NC_009446.1"/>
</dbReference>
<dbReference type="HOGENOM" id="CLU_077931_2_0_6"/>
<keyword evidence="2 3" id="KW-0472">Membrane</keyword>
<dbReference type="GO" id="GO:0005886">
    <property type="term" value="C:plasma membrane"/>
    <property type="evidence" value="ECO:0007669"/>
    <property type="project" value="UniProtKB-SubCell"/>
</dbReference>
<dbReference type="PIRSF" id="PIRSF016661">
    <property type="entry name" value="BioY"/>
    <property type="match status" value="1"/>
</dbReference>
<evidence type="ECO:0000313" key="5">
    <source>
        <dbReference type="Proteomes" id="UP000000248"/>
    </source>
</evidence>
<evidence type="ECO:0000256" key="1">
    <source>
        <dbReference type="ARBA" id="ARBA00010692"/>
    </source>
</evidence>
<sequence length="187" mass="19710">MQRALLISKKWFLADSWYSFLVKTFLGANIIALCAQISIPLQPVPITGQTLGVTLIGFALGARGATAAVLGYLLEGALGLPVFAGGSGGVQAFFGASGGYLWGFIPAAWILGYASDKKCLDSFWLSFAAAILSAIATFACGLAQLSFFVPADKVLAYGFYPFIIGGMIKALVASISVVPTYKFFQKL</sequence>
<dbReference type="Proteomes" id="UP000000248">
    <property type="component" value="Chromosome"/>
</dbReference>
<gene>
    <name evidence="4" type="ordered locus">DNO_1162</name>
</gene>
<dbReference type="InterPro" id="IPR003784">
    <property type="entry name" value="BioY"/>
</dbReference>
<feature type="transmembrane region" description="Helical" evidence="3">
    <location>
        <begin position="20"/>
        <end position="39"/>
    </location>
</feature>
<feature type="transmembrane region" description="Helical" evidence="3">
    <location>
        <begin position="51"/>
        <end position="73"/>
    </location>
</feature>
<evidence type="ECO:0000313" key="4">
    <source>
        <dbReference type="EMBL" id="ABQ13692.1"/>
    </source>
</evidence>
<feature type="transmembrane region" description="Helical" evidence="3">
    <location>
        <begin position="123"/>
        <end position="147"/>
    </location>
</feature>
<comment type="similarity">
    <text evidence="1 2">Belongs to the BioY family.</text>
</comment>
<organism evidence="4 5">
    <name type="scientific">Dichelobacter nodosus (strain VCS1703A)</name>
    <dbReference type="NCBI Taxonomy" id="246195"/>
    <lineage>
        <taxon>Bacteria</taxon>
        <taxon>Pseudomonadati</taxon>
        <taxon>Pseudomonadota</taxon>
        <taxon>Gammaproteobacteria</taxon>
        <taxon>Cardiobacteriales</taxon>
        <taxon>Cardiobacteriaceae</taxon>
        <taxon>Dichelobacter</taxon>
    </lineage>
</organism>
<dbReference type="Gene3D" id="1.10.1760.20">
    <property type="match status" value="1"/>
</dbReference>
<dbReference type="PANTHER" id="PTHR34295:SF1">
    <property type="entry name" value="BIOTIN TRANSPORTER BIOY"/>
    <property type="match status" value="1"/>
</dbReference>
<dbReference type="GO" id="GO:0015225">
    <property type="term" value="F:biotin transmembrane transporter activity"/>
    <property type="evidence" value="ECO:0007669"/>
    <property type="project" value="UniProtKB-UniRule"/>
</dbReference>
<comment type="subcellular location">
    <subcellularLocation>
        <location evidence="2">Cell membrane</location>
        <topology evidence="2">Multi-pass membrane protein</topology>
    </subcellularLocation>
</comment>
<dbReference type="eggNOG" id="COG1268">
    <property type="taxonomic scope" value="Bacteria"/>
</dbReference>
<dbReference type="AlphaFoldDB" id="A5EXH8"/>
<dbReference type="PANTHER" id="PTHR34295">
    <property type="entry name" value="BIOTIN TRANSPORTER BIOY"/>
    <property type="match status" value="1"/>
</dbReference>
<keyword evidence="3" id="KW-0812">Transmembrane</keyword>
<evidence type="ECO:0000256" key="3">
    <source>
        <dbReference type="SAM" id="Phobius"/>
    </source>
</evidence>
<dbReference type="Pfam" id="PF02632">
    <property type="entry name" value="BioY"/>
    <property type="match status" value="1"/>
</dbReference>
<keyword evidence="2" id="KW-0813">Transport</keyword>
<keyword evidence="5" id="KW-1185">Reference proteome</keyword>